<dbReference type="InterPro" id="IPR050465">
    <property type="entry name" value="UPF0194_transport"/>
</dbReference>
<dbReference type="Proteomes" id="UP001430306">
    <property type="component" value="Unassembled WGS sequence"/>
</dbReference>
<proteinExistence type="predicted"/>
<gene>
    <name evidence="5" type="ORF">LOC71_22400</name>
</gene>
<keyword evidence="6" id="KW-1185">Reference proteome</keyword>
<sequence length="438" mass="46939">MPSFNQPISDGSPPAIGTKVTESRTDTQRNLLRRFFAGKRRRAAFCFGGLFFATAGCDLTGVNRPDQSVDPSQPTQTVALQRVMALGTLEPRGGVLSVMAAPGDRVARILVEPGQEVSAGTVLMELESLPARQLELNIAQTKLDEAKRRIAAERAAGEAKLQVAKSSLEQAENKLADAKEQFKESKADGGELNLLKQAAELGQRRLRQLEAASRDPSRQRLVSENSLDAEALKVSEAQARYESALRNAEKAIDDGRFAVDSAQQEIRATELSLIAAEQSASLESLKQQIELLKLNVATSRLVAPTKGRVLQIDATIGTATGVAPLMHMANTSEMVCVAEVNVADLGRIQEGQTAVIRSPALKETIEGTVSRIHSLIAAPTLASPYPMAAVDRYSADVVIAINEEDAQRASRFIELQVDVEIDAAGKPANAKVAATSKP</sequence>
<evidence type="ECO:0000313" key="6">
    <source>
        <dbReference type="Proteomes" id="UP001430306"/>
    </source>
</evidence>
<feature type="coiled-coil region" evidence="3">
    <location>
        <begin position="136"/>
        <end position="295"/>
    </location>
</feature>
<reference evidence="5" key="1">
    <citation type="submission" date="2021-11" db="EMBL/GenBank/DDBJ databases">
        <title>Genome sequence.</title>
        <authorList>
            <person name="Sun Q."/>
        </authorList>
    </citation>
    <scope>NUCLEOTIDE SEQUENCE</scope>
    <source>
        <strain evidence="5">JC740</strain>
    </source>
</reference>
<dbReference type="EMBL" id="JAJKFW010000063">
    <property type="protein sequence ID" value="MCC9645038.1"/>
    <property type="molecule type" value="Genomic_DNA"/>
</dbReference>
<organism evidence="5 6">
    <name type="scientific">Rhodopirellula halodulae</name>
    <dbReference type="NCBI Taxonomy" id="2894198"/>
    <lineage>
        <taxon>Bacteria</taxon>
        <taxon>Pseudomonadati</taxon>
        <taxon>Planctomycetota</taxon>
        <taxon>Planctomycetia</taxon>
        <taxon>Pirellulales</taxon>
        <taxon>Pirellulaceae</taxon>
        <taxon>Rhodopirellula</taxon>
    </lineage>
</organism>
<evidence type="ECO:0000256" key="3">
    <source>
        <dbReference type="SAM" id="Coils"/>
    </source>
</evidence>
<accession>A0ABS8NN76</accession>
<dbReference type="PRINTS" id="PR01490">
    <property type="entry name" value="RTXTOXIND"/>
</dbReference>
<protein>
    <submittedName>
        <fullName evidence="5">ABC exporter membrane fusion protein</fullName>
    </submittedName>
</protein>
<name>A0ABS8NN76_9BACT</name>
<feature type="region of interest" description="Disordered" evidence="4">
    <location>
        <begin position="1"/>
        <end position="24"/>
    </location>
</feature>
<dbReference type="PANTHER" id="PTHR32347:SF27">
    <property type="entry name" value="RND EFFLUX PUMP MEMBRANE FUSION PROTEIN BARREL-SANDWICH DOMAIN-CONTAINING PROTEIN"/>
    <property type="match status" value="1"/>
</dbReference>
<comment type="caution">
    <text evidence="5">The sequence shown here is derived from an EMBL/GenBank/DDBJ whole genome shotgun (WGS) entry which is preliminary data.</text>
</comment>
<evidence type="ECO:0000313" key="5">
    <source>
        <dbReference type="EMBL" id="MCC9645038.1"/>
    </source>
</evidence>
<evidence type="ECO:0000256" key="2">
    <source>
        <dbReference type="ARBA" id="ARBA00023054"/>
    </source>
</evidence>
<dbReference type="NCBIfam" id="TIGR02971">
    <property type="entry name" value="heterocyst_DevB"/>
    <property type="match status" value="1"/>
</dbReference>
<dbReference type="Gene3D" id="2.40.50.100">
    <property type="match status" value="1"/>
</dbReference>
<evidence type="ECO:0000256" key="4">
    <source>
        <dbReference type="SAM" id="MobiDB-lite"/>
    </source>
</evidence>
<keyword evidence="2 3" id="KW-0175">Coiled coil</keyword>
<dbReference type="PANTHER" id="PTHR32347">
    <property type="entry name" value="EFFLUX SYSTEM COMPONENT YKNX-RELATED"/>
    <property type="match status" value="1"/>
</dbReference>
<dbReference type="Gene3D" id="2.40.30.170">
    <property type="match status" value="1"/>
</dbReference>
<dbReference type="InterPro" id="IPR014315">
    <property type="entry name" value="ABC_heterocyst_DevB"/>
</dbReference>
<evidence type="ECO:0000256" key="1">
    <source>
        <dbReference type="ARBA" id="ARBA00004196"/>
    </source>
</evidence>
<comment type="subcellular location">
    <subcellularLocation>
        <location evidence="1">Cell envelope</location>
    </subcellularLocation>
</comment>